<evidence type="ECO:0000313" key="9">
    <source>
        <dbReference type="Proteomes" id="UP000249720"/>
    </source>
</evidence>
<evidence type="ECO:0000259" key="6">
    <source>
        <dbReference type="Pfam" id="PF01782"/>
    </source>
</evidence>
<comment type="similarity">
    <text evidence="5">Belongs to the RimM family.</text>
</comment>
<evidence type="ECO:0000256" key="3">
    <source>
        <dbReference type="ARBA" id="ARBA00022552"/>
    </source>
</evidence>
<dbReference type="PANTHER" id="PTHR33692">
    <property type="entry name" value="RIBOSOME MATURATION FACTOR RIMM"/>
    <property type="match status" value="1"/>
</dbReference>
<comment type="caution">
    <text evidence="8">The sequence shown here is derived from an EMBL/GenBank/DDBJ whole genome shotgun (WGS) entry which is preliminary data.</text>
</comment>
<gene>
    <name evidence="5" type="primary">rimM</name>
    <name evidence="8" type="ORF">LX80_02387</name>
</gene>
<dbReference type="InterPro" id="IPR036976">
    <property type="entry name" value="RimM_N_sf"/>
</dbReference>
<keyword evidence="1 5" id="KW-0963">Cytoplasm</keyword>
<dbReference type="Gene3D" id="2.40.30.60">
    <property type="entry name" value="RimM"/>
    <property type="match status" value="1"/>
</dbReference>
<evidence type="ECO:0000313" key="8">
    <source>
        <dbReference type="EMBL" id="PZX60903.1"/>
    </source>
</evidence>
<dbReference type="InterPro" id="IPR009000">
    <property type="entry name" value="Transl_B-barrel_sf"/>
</dbReference>
<keyword evidence="4 5" id="KW-0143">Chaperone</keyword>
<name>A0A2W7RJA9_9BACT</name>
<dbReference type="InterPro" id="IPR002676">
    <property type="entry name" value="RimM_N"/>
</dbReference>
<dbReference type="AlphaFoldDB" id="A0A2W7RJA9"/>
<dbReference type="Gene3D" id="2.30.30.240">
    <property type="entry name" value="PRC-barrel domain"/>
    <property type="match status" value="1"/>
</dbReference>
<dbReference type="Proteomes" id="UP000249720">
    <property type="component" value="Unassembled WGS sequence"/>
</dbReference>
<dbReference type="GO" id="GO:0006364">
    <property type="term" value="P:rRNA processing"/>
    <property type="evidence" value="ECO:0007669"/>
    <property type="project" value="UniProtKB-UniRule"/>
</dbReference>
<dbReference type="GO" id="GO:0005840">
    <property type="term" value="C:ribosome"/>
    <property type="evidence" value="ECO:0007669"/>
    <property type="project" value="InterPro"/>
</dbReference>
<dbReference type="Pfam" id="PF01782">
    <property type="entry name" value="RimM"/>
    <property type="match status" value="1"/>
</dbReference>
<evidence type="ECO:0000256" key="4">
    <source>
        <dbReference type="ARBA" id="ARBA00023186"/>
    </source>
</evidence>
<evidence type="ECO:0000256" key="2">
    <source>
        <dbReference type="ARBA" id="ARBA00022517"/>
    </source>
</evidence>
<feature type="domain" description="Ribosome maturation factor RimM PRC barrel" evidence="7">
    <location>
        <begin position="106"/>
        <end position="169"/>
    </location>
</feature>
<comment type="subunit">
    <text evidence="5">Binds ribosomal protein uS19.</text>
</comment>
<dbReference type="NCBIfam" id="TIGR02273">
    <property type="entry name" value="16S_RimM"/>
    <property type="match status" value="1"/>
</dbReference>
<evidence type="ECO:0000256" key="1">
    <source>
        <dbReference type="ARBA" id="ARBA00022490"/>
    </source>
</evidence>
<dbReference type="PANTHER" id="PTHR33692:SF1">
    <property type="entry name" value="RIBOSOME MATURATION FACTOR RIMM"/>
    <property type="match status" value="1"/>
</dbReference>
<accession>A0A2W7RJA9</accession>
<dbReference type="SUPFAM" id="SSF50447">
    <property type="entry name" value="Translation proteins"/>
    <property type="match status" value="1"/>
</dbReference>
<organism evidence="8 9">
    <name type="scientific">Hydrotalea sandarakina</name>
    <dbReference type="NCBI Taxonomy" id="1004304"/>
    <lineage>
        <taxon>Bacteria</taxon>
        <taxon>Pseudomonadati</taxon>
        <taxon>Bacteroidota</taxon>
        <taxon>Chitinophagia</taxon>
        <taxon>Chitinophagales</taxon>
        <taxon>Chitinophagaceae</taxon>
        <taxon>Hydrotalea</taxon>
    </lineage>
</organism>
<dbReference type="InterPro" id="IPR011033">
    <property type="entry name" value="PRC_barrel-like_sf"/>
</dbReference>
<evidence type="ECO:0000256" key="5">
    <source>
        <dbReference type="HAMAP-Rule" id="MF_00014"/>
    </source>
</evidence>
<dbReference type="HAMAP" id="MF_00014">
    <property type="entry name" value="Ribosome_mat_RimM"/>
    <property type="match status" value="1"/>
</dbReference>
<dbReference type="EMBL" id="QKZV01000008">
    <property type="protein sequence ID" value="PZX60903.1"/>
    <property type="molecule type" value="Genomic_DNA"/>
</dbReference>
<dbReference type="GO" id="GO:0005737">
    <property type="term" value="C:cytoplasm"/>
    <property type="evidence" value="ECO:0007669"/>
    <property type="project" value="UniProtKB-SubCell"/>
</dbReference>
<comment type="subcellular location">
    <subcellularLocation>
        <location evidence="5">Cytoplasm</location>
    </subcellularLocation>
</comment>
<feature type="domain" description="RimM N-terminal" evidence="6">
    <location>
        <begin position="10"/>
        <end position="92"/>
    </location>
</feature>
<comment type="function">
    <text evidence="5">An accessory protein needed during the final step in the assembly of 30S ribosomal subunit, possibly for assembly of the head region. Essential for efficient processing of 16S rRNA. May be needed both before and after RbfA during the maturation of 16S rRNA. It has affinity for free ribosomal 30S subunits but not for 70S ribosomes.</text>
</comment>
<protein>
    <recommendedName>
        <fullName evidence="5">Ribosome maturation factor RimM</fullName>
    </recommendedName>
</protein>
<keyword evidence="9" id="KW-1185">Reference proteome</keyword>
<dbReference type="Pfam" id="PF24986">
    <property type="entry name" value="PRC_RimM"/>
    <property type="match status" value="1"/>
</dbReference>
<dbReference type="RefSeq" id="WP_245898056.1">
    <property type="nucleotide sequence ID" value="NZ_QKZV01000008.1"/>
</dbReference>
<reference evidence="8 9" key="1">
    <citation type="submission" date="2018-06" db="EMBL/GenBank/DDBJ databases">
        <title>Genomic Encyclopedia of Archaeal and Bacterial Type Strains, Phase II (KMG-II): from individual species to whole genera.</title>
        <authorList>
            <person name="Goeker M."/>
        </authorList>
    </citation>
    <scope>NUCLEOTIDE SEQUENCE [LARGE SCALE GENOMIC DNA]</scope>
    <source>
        <strain evidence="8 9">DSM 23241</strain>
    </source>
</reference>
<dbReference type="GO" id="GO:0042274">
    <property type="term" value="P:ribosomal small subunit biogenesis"/>
    <property type="evidence" value="ECO:0007669"/>
    <property type="project" value="UniProtKB-UniRule"/>
</dbReference>
<dbReference type="GO" id="GO:0043022">
    <property type="term" value="F:ribosome binding"/>
    <property type="evidence" value="ECO:0007669"/>
    <property type="project" value="InterPro"/>
</dbReference>
<proteinExistence type="inferred from homology"/>
<dbReference type="InterPro" id="IPR011961">
    <property type="entry name" value="RimM"/>
</dbReference>
<keyword evidence="2 5" id="KW-0690">Ribosome biogenesis</keyword>
<sequence length="174" mass="19648">MHPIQPYIHIGKVVATFGTNGQVLVQHALGKKTTLKGIKALFIEQQKNSYLPYFIEQVKAKNEQEIWVQLEGVPTKEAAQRFLNKNVWLPEAEALALMSANAPIALLGYKVVEDDKVLGIIEEVIEQPHQVLVQISIEGKEVLVPLHEETLLKIDRKKKEVWVKLPEGLLAIYL</sequence>
<keyword evidence="3 5" id="KW-0698">rRNA processing</keyword>
<dbReference type="InterPro" id="IPR056792">
    <property type="entry name" value="PRC_RimM"/>
</dbReference>
<evidence type="ECO:0000259" key="7">
    <source>
        <dbReference type="Pfam" id="PF24986"/>
    </source>
</evidence>
<dbReference type="SUPFAM" id="SSF50346">
    <property type="entry name" value="PRC-barrel domain"/>
    <property type="match status" value="1"/>
</dbReference>
<comment type="domain">
    <text evidence="5">The PRC barrel domain binds ribosomal protein uS19.</text>
</comment>